<organism evidence="1 2">
    <name type="scientific">Nonomuraea pusilla</name>
    <dbReference type="NCBI Taxonomy" id="46177"/>
    <lineage>
        <taxon>Bacteria</taxon>
        <taxon>Bacillati</taxon>
        <taxon>Actinomycetota</taxon>
        <taxon>Actinomycetes</taxon>
        <taxon>Streptosporangiales</taxon>
        <taxon>Streptosporangiaceae</taxon>
        <taxon>Nonomuraea</taxon>
    </lineage>
</organism>
<reference evidence="1 2" key="1">
    <citation type="submission" date="2016-10" db="EMBL/GenBank/DDBJ databases">
        <authorList>
            <person name="de Groot N.N."/>
        </authorList>
    </citation>
    <scope>NUCLEOTIDE SEQUENCE [LARGE SCALE GENOMIC DNA]</scope>
    <source>
        <strain evidence="1 2">DSM 43357</strain>
    </source>
</reference>
<proteinExistence type="predicted"/>
<dbReference type="Proteomes" id="UP000198953">
    <property type="component" value="Unassembled WGS sequence"/>
</dbReference>
<dbReference type="EMBL" id="FOBF01000002">
    <property type="protein sequence ID" value="SEK64289.1"/>
    <property type="molecule type" value="Genomic_DNA"/>
</dbReference>
<dbReference type="SUPFAM" id="SSF55826">
    <property type="entry name" value="YbaK/ProRS associated domain"/>
    <property type="match status" value="1"/>
</dbReference>
<gene>
    <name evidence="1" type="ORF">SAMN05660976_00886</name>
</gene>
<evidence type="ECO:0000313" key="1">
    <source>
        <dbReference type="EMBL" id="SEK64289.1"/>
    </source>
</evidence>
<dbReference type="InterPro" id="IPR036754">
    <property type="entry name" value="YbaK/aa-tRNA-synt-asso_dom_sf"/>
</dbReference>
<name>A0A1H7IP80_9ACTN</name>
<accession>A0A1H7IP80</accession>
<dbReference type="GO" id="GO:0002161">
    <property type="term" value="F:aminoacyl-tRNA deacylase activity"/>
    <property type="evidence" value="ECO:0007669"/>
    <property type="project" value="InterPro"/>
</dbReference>
<sequence>MRGRLACGRVKWRAVSGEAVAAEGVRRGCSGGWWAIWRRRARAAREKAEEPAGGVSGAVLPFAHHPDLELVVDPGLLRVLEIFFDAARLERPLAVVTDDYVRAVSPRVAPIAVAS</sequence>
<protein>
    <submittedName>
        <fullName evidence="1">Uncharacterized protein</fullName>
    </submittedName>
</protein>
<keyword evidence="2" id="KW-1185">Reference proteome</keyword>
<dbReference type="Gene3D" id="3.90.960.10">
    <property type="entry name" value="YbaK/aminoacyl-tRNA synthetase-associated domain"/>
    <property type="match status" value="1"/>
</dbReference>
<evidence type="ECO:0000313" key="2">
    <source>
        <dbReference type="Proteomes" id="UP000198953"/>
    </source>
</evidence>
<dbReference type="AlphaFoldDB" id="A0A1H7IP80"/>